<comment type="PTM">
    <text evidence="6">Under oxidizing conditions two disulfide bonds are formed involving the reactive cysteines. Under reducing conditions zinc is bound to the reactive cysteines and the protein is inactive.</text>
</comment>
<comment type="caution">
    <text evidence="7">The sequence shown here is derived from an EMBL/GenBank/DDBJ whole genome shotgun (WGS) entry which is preliminary data.</text>
</comment>
<dbReference type="Proteomes" id="UP000824238">
    <property type="component" value="Unassembled WGS sequence"/>
</dbReference>
<comment type="similarity">
    <text evidence="6">Belongs to the HSP33 family.</text>
</comment>
<dbReference type="NCBIfam" id="NF001033">
    <property type="entry name" value="PRK00114.1"/>
    <property type="match status" value="1"/>
</dbReference>
<evidence type="ECO:0000313" key="8">
    <source>
        <dbReference type="Proteomes" id="UP000824238"/>
    </source>
</evidence>
<dbReference type="GO" id="GO:0042026">
    <property type="term" value="P:protein refolding"/>
    <property type="evidence" value="ECO:0007669"/>
    <property type="project" value="TreeGrafter"/>
</dbReference>
<keyword evidence="1 6" id="KW-0963">Cytoplasm</keyword>
<dbReference type="CDD" id="cd00498">
    <property type="entry name" value="Hsp33"/>
    <property type="match status" value="1"/>
</dbReference>
<sequence length="288" mass="30431">MDEIIRAVTKDGFVKISAISARGVVERAREIHGLAPTAAAALGRTLCGASMLGELMKEEDASLTIRVNGGGPIGSVIAVSDCDGNVRGYVTEPKTDLPLRPDGKLNVGGAVGTDGMLTVSRDIGLKEPYVGSTELVTGEIAEDLAQYMVESEQIPSAVGLGVLVDTDRTIKAAGGFIVQLMPGAPEELISALEENIFLMDQLTTVLSEDGLDAVPAQVLKGMEYETVMRVPVEYRCACSRERVAAALASCGAAELEDMAATGEETEVSCQFCDKIYRFSPEELRALAK</sequence>
<dbReference type="InterPro" id="IPR000397">
    <property type="entry name" value="Heat_shock_Hsp33"/>
</dbReference>
<reference evidence="7" key="2">
    <citation type="journal article" date="2021" name="PeerJ">
        <title>Extensive microbial diversity within the chicken gut microbiome revealed by metagenomics and culture.</title>
        <authorList>
            <person name="Gilroy R."/>
            <person name="Ravi A."/>
            <person name="Getino M."/>
            <person name="Pursley I."/>
            <person name="Horton D.L."/>
            <person name="Alikhan N.F."/>
            <person name="Baker D."/>
            <person name="Gharbi K."/>
            <person name="Hall N."/>
            <person name="Watson M."/>
            <person name="Adriaenssens E.M."/>
            <person name="Foster-Nyarko E."/>
            <person name="Jarju S."/>
            <person name="Secka A."/>
            <person name="Antonio M."/>
            <person name="Oren A."/>
            <person name="Chaudhuri R.R."/>
            <person name="La Ragione R."/>
            <person name="Hildebrand F."/>
            <person name="Pallen M.J."/>
        </authorList>
    </citation>
    <scope>NUCLEOTIDE SEQUENCE</scope>
    <source>
        <strain evidence="7">ChiGjej3B3-7149</strain>
    </source>
</reference>
<evidence type="ECO:0000256" key="3">
    <source>
        <dbReference type="ARBA" id="ARBA00023157"/>
    </source>
</evidence>
<dbReference type="Pfam" id="PF01430">
    <property type="entry name" value="HSP33"/>
    <property type="match status" value="1"/>
</dbReference>
<gene>
    <name evidence="6 7" type="primary">hslO</name>
    <name evidence="7" type="ORF">IAD36_05600</name>
</gene>
<dbReference type="PANTHER" id="PTHR30111">
    <property type="entry name" value="33 KDA CHAPERONIN"/>
    <property type="match status" value="1"/>
</dbReference>
<dbReference type="GO" id="GO:0051082">
    <property type="term" value="F:unfolded protein binding"/>
    <property type="evidence" value="ECO:0007669"/>
    <property type="project" value="UniProtKB-UniRule"/>
</dbReference>
<dbReference type="InterPro" id="IPR016153">
    <property type="entry name" value="Heat_shock_Hsp33_N"/>
</dbReference>
<dbReference type="SUPFAM" id="SSF64397">
    <property type="entry name" value="Hsp33 domain"/>
    <property type="match status" value="1"/>
</dbReference>
<comment type="subcellular location">
    <subcellularLocation>
        <location evidence="6">Cytoplasm</location>
    </subcellularLocation>
</comment>
<feature type="disulfide bond" description="Redox-active" evidence="6">
    <location>
        <begin position="269"/>
        <end position="272"/>
    </location>
</feature>
<dbReference type="PANTHER" id="PTHR30111:SF1">
    <property type="entry name" value="33 KDA CHAPERONIN"/>
    <property type="match status" value="1"/>
</dbReference>
<evidence type="ECO:0000256" key="1">
    <source>
        <dbReference type="ARBA" id="ARBA00022490"/>
    </source>
</evidence>
<organism evidence="7 8">
    <name type="scientific">Candidatus Scatomorpha intestinigallinarum</name>
    <dbReference type="NCBI Taxonomy" id="2840923"/>
    <lineage>
        <taxon>Bacteria</taxon>
        <taxon>Bacillati</taxon>
        <taxon>Bacillota</taxon>
        <taxon>Clostridia</taxon>
        <taxon>Eubacteriales</taxon>
        <taxon>Candidatus Scatomorpha</taxon>
    </lineage>
</organism>
<dbReference type="SUPFAM" id="SSF118352">
    <property type="entry name" value="HSP33 redox switch-like"/>
    <property type="match status" value="1"/>
</dbReference>
<comment type="function">
    <text evidence="6">Redox regulated molecular chaperone. Protects both thermally unfolding and oxidatively damaged proteins from irreversible aggregation. Plays an important role in the bacterial defense system toward oxidative stress.</text>
</comment>
<dbReference type="GO" id="GO:0044183">
    <property type="term" value="F:protein folding chaperone"/>
    <property type="evidence" value="ECO:0007669"/>
    <property type="project" value="TreeGrafter"/>
</dbReference>
<feature type="disulfide bond" description="Redox-active" evidence="6">
    <location>
        <begin position="236"/>
        <end position="238"/>
    </location>
</feature>
<dbReference type="EMBL" id="DVHH01000138">
    <property type="protein sequence ID" value="HIR55055.1"/>
    <property type="molecule type" value="Genomic_DNA"/>
</dbReference>
<keyword evidence="3 6" id="KW-1015">Disulfide bond</keyword>
<protein>
    <recommendedName>
        <fullName evidence="6">33 kDa chaperonin</fullName>
    </recommendedName>
    <alternativeName>
        <fullName evidence="6">Heat shock protein 33 homolog</fullName>
        <shortName evidence="6">HSP33</shortName>
    </alternativeName>
</protein>
<dbReference type="AlphaFoldDB" id="A0A9D1DLH6"/>
<reference evidence="7" key="1">
    <citation type="submission" date="2020-10" db="EMBL/GenBank/DDBJ databases">
        <authorList>
            <person name="Gilroy R."/>
        </authorList>
    </citation>
    <scope>NUCLEOTIDE SEQUENCE</scope>
    <source>
        <strain evidence="7">ChiGjej3B3-7149</strain>
    </source>
</reference>
<dbReference type="HAMAP" id="MF_00117">
    <property type="entry name" value="HslO"/>
    <property type="match status" value="1"/>
</dbReference>
<dbReference type="InterPro" id="IPR016154">
    <property type="entry name" value="Heat_shock_Hsp33_C"/>
</dbReference>
<dbReference type="GO" id="GO:0005737">
    <property type="term" value="C:cytoplasm"/>
    <property type="evidence" value="ECO:0007669"/>
    <property type="project" value="UniProtKB-SubCell"/>
</dbReference>
<proteinExistence type="inferred from homology"/>
<evidence type="ECO:0000256" key="6">
    <source>
        <dbReference type="HAMAP-Rule" id="MF_00117"/>
    </source>
</evidence>
<evidence type="ECO:0000256" key="2">
    <source>
        <dbReference type="ARBA" id="ARBA00022833"/>
    </source>
</evidence>
<keyword evidence="5 6" id="KW-0676">Redox-active center</keyword>
<dbReference type="Gene3D" id="3.90.1280.10">
    <property type="entry name" value="HSP33 redox switch-like"/>
    <property type="match status" value="1"/>
</dbReference>
<evidence type="ECO:0000313" key="7">
    <source>
        <dbReference type="EMBL" id="HIR55055.1"/>
    </source>
</evidence>
<evidence type="ECO:0000256" key="4">
    <source>
        <dbReference type="ARBA" id="ARBA00023186"/>
    </source>
</evidence>
<keyword evidence="4 6" id="KW-0143">Chaperone</keyword>
<accession>A0A9D1DLH6</accession>
<dbReference type="Gene3D" id="3.55.30.10">
    <property type="entry name" value="Hsp33 domain"/>
    <property type="match status" value="1"/>
</dbReference>
<evidence type="ECO:0000256" key="5">
    <source>
        <dbReference type="ARBA" id="ARBA00023284"/>
    </source>
</evidence>
<keyword evidence="2 6" id="KW-0862">Zinc</keyword>
<dbReference type="PIRSF" id="PIRSF005261">
    <property type="entry name" value="Heat_shock_Hsp33"/>
    <property type="match status" value="1"/>
</dbReference>
<name>A0A9D1DLH6_9FIRM</name>